<dbReference type="Pfam" id="PF01992">
    <property type="entry name" value="vATP-synt_AC39"/>
    <property type="match status" value="1"/>
</dbReference>
<dbReference type="Proteomes" id="UP000234384">
    <property type="component" value="Unassembled WGS sequence"/>
</dbReference>
<organism evidence="4 5">
    <name type="scientific">Falseniella ignava</name>
    <dbReference type="NCBI Taxonomy" id="137730"/>
    <lineage>
        <taxon>Bacteria</taxon>
        <taxon>Bacillati</taxon>
        <taxon>Bacillota</taxon>
        <taxon>Bacilli</taxon>
        <taxon>Lactobacillales</taxon>
        <taxon>Aerococcaceae</taxon>
        <taxon>Falseniella</taxon>
    </lineage>
</organism>
<evidence type="ECO:0000313" key="5">
    <source>
        <dbReference type="Proteomes" id="UP000234384"/>
    </source>
</evidence>
<evidence type="ECO:0008006" key="6">
    <source>
        <dbReference type="Google" id="ProtNLM"/>
    </source>
</evidence>
<keyword evidence="2" id="KW-0813">Transport</keyword>
<accession>A0A2I1K542</accession>
<dbReference type="InterPro" id="IPR044911">
    <property type="entry name" value="V-type_ATPase_csu/dsu_dom_3"/>
</dbReference>
<dbReference type="Gene3D" id="1.10.132.50">
    <property type="entry name" value="ATP synthase (C/AC39) subunit, domain 3"/>
    <property type="match status" value="1"/>
</dbReference>
<name>A0A2I1K542_9LACT</name>
<comment type="similarity">
    <text evidence="1">Belongs to the V-ATPase V0D/AC39 subunit family.</text>
</comment>
<dbReference type="PANTHER" id="PTHR38682">
    <property type="entry name" value="V-TYPE ATP SYNTHASE SUBUNIT C"/>
    <property type="match status" value="1"/>
</dbReference>
<protein>
    <recommendedName>
        <fullName evidence="6">V-type ATP synthase subunit C</fullName>
    </recommendedName>
</protein>
<dbReference type="InterPro" id="IPR002843">
    <property type="entry name" value="ATPase_V0-cplx_csu/dsu"/>
</dbReference>
<dbReference type="InterPro" id="IPR035067">
    <property type="entry name" value="V-type_ATPase_csu/dsu"/>
</dbReference>
<dbReference type="GO" id="GO:0046961">
    <property type="term" value="F:proton-transporting ATPase activity, rotational mechanism"/>
    <property type="evidence" value="ECO:0007669"/>
    <property type="project" value="InterPro"/>
</dbReference>
<comment type="caution">
    <text evidence="4">The sequence shown here is derived from an EMBL/GenBank/DDBJ whole genome shotgun (WGS) entry which is preliminary data.</text>
</comment>
<dbReference type="AlphaFoldDB" id="A0A2I1K542"/>
<sequence length="333" mass="39238">MQDTDYGKVNMTVRVHENYLLNQNHYERMLQAANYEEAVRVLSDTIYREGVEEAIRTRDYEPMLMHVLEDTYRWLINEIPNKALAELITLQYAYHNIKVLFKEKKTGQEYQKTLIDLTYYPIYEFRKAVATLNSDILPQEYIDHIRQMDNFYSDTPSVNDIDIFVDRIYQEHLVHLAEQLEESDVEHWIRRQIDLQNLSVYFRGLAMNRSVNHMQAVLSEHGNIKVEEYVQAMGQGFDAAYQHFSQHPDLRELFMNVNMNHKNSLSQLEREIDKESSNVLSAAKMKVFGPLPVLAYIHAVEEEVVNIRLILTGKLNSIDNDIVKERMRLSYAI</sequence>
<evidence type="ECO:0000256" key="1">
    <source>
        <dbReference type="ARBA" id="ARBA00006709"/>
    </source>
</evidence>
<gene>
    <name evidence="4" type="ORF">CYJ57_00875</name>
</gene>
<dbReference type="OrthoDB" id="1653at2"/>
<evidence type="ECO:0000256" key="3">
    <source>
        <dbReference type="ARBA" id="ARBA00023065"/>
    </source>
</evidence>
<dbReference type="EMBL" id="PKHE01000001">
    <property type="protein sequence ID" value="PKY90758.1"/>
    <property type="molecule type" value="Genomic_DNA"/>
</dbReference>
<dbReference type="InterPro" id="IPR050873">
    <property type="entry name" value="V-ATPase_V0D/AC39_subunit"/>
</dbReference>
<dbReference type="SUPFAM" id="SSF103486">
    <property type="entry name" value="V-type ATP synthase subunit C"/>
    <property type="match status" value="1"/>
</dbReference>
<dbReference type="RefSeq" id="WP_006700913.1">
    <property type="nucleotide sequence ID" value="NZ_PKHE01000001.1"/>
</dbReference>
<dbReference type="Gene3D" id="1.20.1690.10">
    <property type="entry name" value="V-type ATP synthase subunit C domain"/>
    <property type="match status" value="2"/>
</dbReference>
<proteinExistence type="inferred from homology"/>
<dbReference type="InterPro" id="IPR036079">
    <property type="entry name" value="ATPase_csu/dsu_sf"/>
</dbReference>
<dbReference type="PANTHER" id="PTHR38682:SF1">
    <property type="entry name" value="V-TYPE ATP SYNTHASE SUBUNIT C"/>
    <property type="match status" value="1"/>
</dbReference>
<keyword evidence="3" id="KW-0406">Ion transport</keyword>
<reference evidence="4 5" key="1">
    <citation type="submission" date="2017-12" db="EMBL/GenBank/DDBJ databases">
        <title>Phylogenetic diversity of female urinary microbiome.</title>
        <authorList>
            <person name="Thomas-White K."/>
            <person name="Wolfe A.J."/>
        </authorList>
    </citation>
    <scope>NUCLEOTIDE SEQUENCE [LARGE SCALE GENOMIC DNA]</scope>
    <source>
        <strain evidence="4 5">UMB0898</strain>
    </source>
</reference>
<evidence type="ECO:0000256" key="2">
    <source>
        <dbReference type="ARBA" id="ARBA00022448"/>
    </source>
</evidence>
<evidence type="ECO:0000313" key="4">
    <source>
        <dbReference type="EMBL" id="PKY90758.1"/>
    </source>
</evidence>